<keyword evidence="8 11" id="KW-0603">Photosystem I</keyword>
<keyword evidence="7" id="KW-0812">Transmembrane</keyword>
<dbReference type="GO" id="GO:0015979">
    <property type="term" value="P:photosynthesis"/>
    <property type="evidence" value="ECO:0007669"/>
    <property type="project" value="UniProtKB-UniRule"/>
</dbReference>
<evidence type="ECO:0000313" key="13">
    <source>
        <dbReference type="EMBL" id="PNX79000.1"/>
    </source>
</evidence>
<dbReference type="InterPro" id="IPR004928">
    <property type="entry name" value="PSI_PsaH"/>
</dbReference>
<proteinExistence type="inferred from homology"/>
<evidence type="ECO:0000313" key="12">
    <source>
        <dbReference type="EMBL" id="PNX55440.1"/>
    </source>
</evidence>
<dbReference type="ExpressionAtlas" id="A0A2K3JN52">
    <property type="expression patterns" value="baseline"/>
</dbReference>
<gene>
    <name evidence="13" type="ORF">L195_g034983</name>
    <name evidence="12" type="ORF">L195_g049069</name>
</gene>
<accession>A0A2K3JN52</accession>
<evidence type="ECO:0000256" key="9">
    <source>
        <dbReference type="ARBA" id="ARBA00023078"/>
    </source>
</evidence>
<evidence type="ECO:0000256" key="1">
    <source>
        <dbReference type="ARBA" id="ARBA00002502"/>
    </source>
</evidence>
<comment type="subcellular location">
    <subcellularLocation>
        <location evidence="2 11">Plastid</location>
        <location evidence="2 11">Chloroplast thylakoid membrane</location>
        <topology evidence="2 11">Single-pass membrane protein</topology>
    </subcellularLocation>
</comment>
<evidence type="ECO:0000256" key="5">
    <source>
        <dbReference type="ARBA" id="ARBA00022531"/>
    </source>
</evidence>
<feature type="non-terminal residue" evidence="12">
    <location>
        <position position="44"/>
    </location>
</feature>
<dbReference type="EMBL" id="ASHM01035126">
    <property type="protein sequence ID" value="PNX79000.1"/>
    <property type="molecule type" value="Genomic_DNA"/>
</dbReference>
<evidence type="ECO:0000313" key="14">
    <source>
        <dbReference type="Proteomes" id="UP000236291"/>
    </source>
</evidence>
<evidence type="ECO:0000256" key="8">
    <source>
        <dbReference type="ARBA" id="ARBA00022836"/>
    </source>
</evidence>
<evidence type="ECO:0000256" key="7">
    <source>
        <dbReference type="ARBA" id="ARBA00022692"/>
    </source>
</evidence>
<sequence>MASLATLACVQPSALNVKGLAGSSFTGTKLSFKPSRQSVKSKNL</sequence>
<comment type="function">
    <text evidence="1">Possible role could be the docking of the LHC I antenna complex to the core complex.</text>
</comment>
<evidence type="ECO:0000256" key="6">
    <source>
        <dbReference type="ARBA" id="ARBA00022640"/>
    </source>
</evidence>
<dbReference type="GO" id="GO:0009535">
    <property type="term" value="C:chloroplast thylakoid membrane"/>
    <property type="evidence" value="ECO:0007669"/>
    <property type="project" value="UniProtKB-SubCell"/>
</dbReference>
<dbReference type="EMBL" id="ASHM01071539">
    <property type="protein sequence ID" value="PNX55440.1"/>
    <property type="molecule type" value="Genomic_DNA"/>
</dbReference>
<keyword evidence="6 11" id="KW-0934">Plastid</keyword>
<reference evidence="12 14" key="2">
    <citation type="journal article" date="2017" name="Front. Plant Sci.">
        <title>Gene Classification and Mining of Molecular Markers Useful in Red Clover (Trifolium pratense) Breeding.</title>
        <authorList>
            <person name="Istvanek J."/>
            <person name="Dluhosova J."/>
            <person name="Dluhos P."/>
            <person name="Patkova L."/>
            <person name="Nedelnik J."/>
            <person name="Repkova J."/>
        </authorList>
    </citation>
    <scope>NUCLEOTIDE SEQUENCE [LARGE SCALE GENOMIC DNA]</scope>
    <source>
        <strain evidence="14">cv. Tatra</strain>
        <tissue evidence="12">Young leaves</tissue>
    </source>
</reference>
<dbReference type="Pfam" id="PF03244">
    <property type="entry name" value="PSI_PsaH"/>
    <property type="match status" value="1"/>
</dbReference>
<dbReference type="Proteomes" id="UP000236291">
    <property type="component" value="Unassembled WGS sequence"/>
</dbReference>
<keyword evidence="9 11" id="KW-0793">Thylakoid</keyword>
<keyword evidence="10" id="KW-0472">Membrane</keyword>
<keyword evidence="5 11" id="KW-0602">Photosynthesis</keyword>
<comment type="function">
    <text evidence="11">Docking of the LHC I antenna complex to the core complex.</text>
</comment>
<dbReference type="GO" id="GO:0009538">
    <property type="term" value="C:photosystem I reaction center"/>
    <property type="evidence" value="ECO:0007669"/>
    <property type="project" value="UniProtKB-UniRule"/>
</dbReference>
<evidence type="ECO:0000256" key="11">
    <source>
        <dbReference type="RuleBase" id="RU369105"/>
    </source>
</evidence>
<comment type="caution">
    <text evidence="12">The sequence shown here is derived from an EMBL/GenBank/DDBJ whole genome shotgun (WGS) entry which is preliminary data.</text>
</comment>
<reference evidence="12 14" key="1">
    <citation type="journal article" date="2014" name="Am. J. Bot.">
        <title>Genome assembly and annotation for red clover (Trifolium pratense; Fabaceae).</title>
        <authorList>
            <person name="Istvanek J."/>
            <person name="Jaros M."/>
            <person name="Krenek A."/>
            <person name="Repkova J."/>
        </authorList>
    </citation>
    <scope>NUCLEOTIDE SEQUENCE [LARGE SCALE GENOMIC DNA]</scope>
    <source>
        <strain evidence="14">cv. Tatra</strain>
        <tissue evidence="12">Young leaves</tissue>
    </source>
</reference>
<evidence type="ECO:0000256" key="3">
    <source>
        <dbReference type="ARBA" id="ARBA00010155"/>
    </source>
</evidence>
<dbReference type="AlphaFoldDB" id="A0A2K3JN52"/>
<comment type="similarity">
    <text evidence="3 11">Belongs to the psaH family.</text>
</comment>
<keyword evidence="4 11" id="KW-0150">Chloroplast</keyword>
<protein>
    <recommendedName>
        <fullName evidence="11">Photosystem I reaction center subunit VI</fullName>
        <shortName evidence="11">PSI-H</shortName>
    </recommendedName>
</protein>
<name>A0A2K3JN52_TRIPR</name>
<evidence type="ECO:0000256" key="2">
    <source>
        <dbReference type="ARBA" id="ARBA00004581"/>
    </source>
</evidence>
<organism evidence="12 14">
    <name type="scientific">Trifolium pratense</name>
    <name type="common">Red clover</name>
    <dbReference type="NCBI Taxonomy" id="57577"/>
    <lineage>
        <taxon>Eukaryota</taxon>
        <taxon>Viridiplantae</taxon>
        <taxon>Streptophyta</taxon>
        <taxon>Embryophyta</taxon>
        <taxon>Tracheophyta</taxon>
        <taxon>Spermatophyta</taxon>
        <taxon>Magnoliopsida</taxon>
        <taxon>eudicotyledons</taxon>
        <taxon>Gunneridae</taxon>
        <taxon>Pentapetalae</taxon>
        <taxon>rosids</taxon>
        <taxon>fabids</taxon>
        <taxon>Fabales</taxon>
        <taxon>Fabaceae</taxon>
        <taxon>Papilionoideae</taxon>
        <taxon>50 kb inversion clade</taxon>
        <taxon>NPAAA clade</taxon>
        <taxon>Hologalegina</taxon>
        <taxon>IRL clade</taxon>
        <taxon>Trifolieae</taxon>
        <taxon>Trifolium</taxon>
    </lineage>
</organism>
<evidence type="ECO:0000256" key="10">
    <source>
        <dbReference type="ARBA" id="ARBA00023136"/>
    </source>
</evidence>
<evidence type="ECO:0000256" key="4">
    <source>
        <dbReference type="ARBA" id="ARBA00022528"/>
    </source>
</evidence>